<dbReference type="Pfam" id="PF04028">
    <property type="entry name" value="DUF374"/>
    <property type="match status" value="1"/>
</dbReference>
<feature type="non-terminal residue" evidence="2">
    <location>
        <position position="1"/>
    </location>
</feature>
<dbReference type="EMBL" id="UINC01003321">
    <property type="protein sequence ID" value="SVA05280.1"/>
    <property type="molecule type" value="Genomic_DNA"/>
</dbReference>
<sequence>VTETVLTRWQLAQAVAIASIGAPLIGALCRTLRWQVEGTEHYDAIVSQRRQPIFAFWHGRILTATYYWRDRGIVVMTSQNFDGEWIARIVRRFGYGTARGSTSHGARRALVQLKRDVAAGRPAAFTVDGPRGPARRVQPGAVWLAGATGNPILPFHIEADGHWSTSSWDRTQLPKPFSRAAVVIGEPFEVLDTSSDGALEGHRAELERVLGELSSRASVLLGDPA</sequence>
<dbReference type="InterPro" id="IPR007172">
    <property type="entry name" value="DUF374"/>
</dbReference>
<protein>
    <recommendedName>
        <fullName evidence="1">DUF374 domain-containing protein</fullName>
    </recommendedName>
</protein>
<dbReference type="CDD" id="cd07983">
    <property type="entry name" value="LPLAT_DUF374-like"/>
    <property type="match status" value="1"/>
</dbReference>
<proteinExistence type="predicted"/>
<evidence type="ECO:0000313" key="2">
    <source>
        <dbReference type="EMBL" id="SVA05280.1"/>
    </source>
</evidence>
<dbReference type="AlphaFoldDB" id="A0A381SML9"/>
<reference evidence="2" key="1">
    <citation type="submission" date="2018-05" db="EMBL/GenBank/DDBJ databases">
        <authorList>
            <person name="Lanie J.A."/>
            <person name="Ng W.-L."/>
            <person name="Kazmierczak K.M."/>
            <person name="Andrzejewski T.M."/>
            <person name="Davidsen T.M."/>
            <person name="Wayne K.J."/>
            <person name="Tettelin H."/>
            <person name="Glass J.I."/>
            <person name="Rusch D."/>
            <person name="Podicherti R."/>
            <person name="Tsui H.-C.T."/>
            <person name="Winkler M.E."/>
        </authorList>
    </citation>
    <scope>NUCLEOTIDE SEQUENCE</scope>
</reference>
<evidence type="ECO:0000259" key="1">
    <source>
        <dbReference type="Pfam" id="PF04028"/>
    </source>
</evidence>
<gene>
    <name evidence="2" type="ORF">METZ01_LOCUS58134</name>
</gene>
<accession>A0A381SML9</accession>
<organism evidence="2">
    <name type="scientific">marine metagenome</name>
    <dbReference type="NCBI Taxonomy" id="408172"/>
    <lineage>
        <taxon>unclassified sequences</taxon>
        <taxon>metagenomes</taxon>
        <taxon>ecological metagenomes</taxon>
    </lineage>
</organism>
<name>A0A381SML9_9ZZZZ</name>
<feature type="domain" description="DUF374" evidence="1">
    <location>
        <begin position="66"/>
        <end position="134"/>
    </location>
</feature>